<evidence type="ECO:0000256" key="5">
    <source>
        <dbReference type="ARBA" id="ARBA00040228"/>
    </source>
</evidence>
<feature type="domain" description="Flagellar basal-body/hook protein C-terminal" evidence="8">
    <location>
        <begin position="196"/>
        <end position="239"/>
    </location>
</feature>
<organism evidence="10 11">
    <name type="scientific">Jeongeupia chitinilytica</name>
    <dbReference type="NCBI Taxonomy" id="1041641"/>
    <lineage>
        <taxon>Bacteria</taxon>
        <taxon>Pseudomonadati</taxon>
        <taxon>Pseudomonadota</taxon>
        <taxon>Betaproteobacteria</taxon>
        <taxon>Neisseriales</taxon>
        <taxon>Chitinibacteraceae</taxon>
        <taxon>Jeongeupia</taxon>
    </lineage>
</organism>
<evidence type="ECO:0000256" key="6">
    <source>
        <dbReference type="RuleBase" id="RU362116"/>
    </source>
</evidence>
<dbReference type="InterPro" id="IPR010930">
    <property type="entry name" value="Flg_bb/hook_C_dom"/>
</dbReference>
<comment type="subcellular location">
    <subcellularLocation>
        <location evidence="1 6">Bacterial flagellum basal body</location>
    </subcellularLocation>
</comment>
<dbReference type="InterPro" id="IPR020013">
    <property type="entry name" value="Flagellar_FlgE/F/G"/>
</dbReference>
<dbReference type="InterPro" id="IPR001444">
    <property type="entry name" value="Flag_bb_rod_N"/>
</dbReference>
<dbReference type="InterPro" id="IPR053967">
    <property type="entry name" value="LlgE_F_G-like_D1"/>
</dbReference>
<dbReference type="PANTHER" id="PTHR30435">
    <property type="entry name" value="FLAGELLAR PROTEIN"/>
    <property type="match status" value="1"/>
</dbReference>
<dbReference type="EMBL" id="BMYO01000001">
    <property type="protein sequence ID" value="GHD57186.1"/>
    <property type="molecule type" value="Genomic_DNA"/>
</dbReference>
<dbReference type="SUPFAM" id="SSF117143">
    <property type="entry name" value="Flagellar hook protein flgE"/>
    <property type="match status" value="1"/>
</dbReference>
<evidence type="ECO:0000259" key="8">
    <source>
        <dbReference type="Pfam" id="PF06429"/>
    </source>
</evidence>
<keyword evidence="10" id="KW-0282">Flagellum</keyword>
<evidence type="ECO:0000256" key="1">
    <source>
        <dbReference type="ARBA" id="ARBA00004117"/>
    </source>
</evidence>
<comment type="caution">
    <text evidence="10">The sequence shown here is derived from an EMBL/GenBank/DDBJ whole genome shotgun (WGS) entry which is preliminary data.</text>
</comment>
<evidence type="ECO:0000313" key="10">
    <source>
        <dbReference type="EMBL" id="GHD57186.1"/>
    </source>
</evidence>
<dbReference type="RefSeq" id="WP_189458602.1">
    <property type="nucleotide sequence ID" value="NZ_BMYO01000001.1"/>
</dbReference>
<dbReference type="Pfam" id="PF00460">
    <property type="entry name" value="Flg_bb_rod"/>
    <property type="match status" value="1"/>
</dbReference>
<evidence type="ECO:0000313" key="11">
    <source>
        <dbReference type="Proteomes" id="UP000604737"/>
    </source>
</evidence>
<keyword evidence="10" id="KW-0969">Cilium</keyword>
<dbReference type="NCBIfam" id="TIGR03506">
    <property type="entry name" value="FlgEFG_subfam"/>
    <property type="match status" value="2"/>
</dbReference>
<evidence type="ECO:0000259" key="9">
    <source>
        <dbReference type="Pfam" id="PF22692"/>
    </source>
</evidence>
<protein>
    <recommendedName>
        <fullName evidence="5 6">Flagellar basal-body rod protein FlgF</fullName>
    </recommendedName>
</protein>
<evidence type="ECO:0000256" key="3">
    <source>
        <dbReference type="ARBA" id="ARBA00023143"/>
    </source>
</evidence>
<dbReference type="Pfam" id="PF06429">
    <property type="entry name" value="Flg_bbr_C"/>
    <property type="match status" value="1"/>
</dbReference>
<evidence type="ECO:0000259" key="7">
    <source>
        <dbReference type="Pfam" id="PF00460"/>
    </source>
</evidence>
<accession>A0ABQ3GXI9</accession>
<feature type="domain" description="Flagellar hook protein FlgE/F/G-like D1" evidence="9">
    <location>
        <begin position="81"/>
        <end position="144"/>
    </location>
</feature>
<dbReference type="NCBIfam" id="NF009280">
    <property type="entry name" value="PRK12640.1"/>
    <property type="match status" value="1"/>
</dbReference>
<dbReference type="InterPro" id="IPR012836">
    <property type="entry name" value="FlgF"/>
</dbReference>
<dbReference type="Proteomes" id="UP000604737">
    <property type="component" value="Unassembled WGS sequence"/>
</dbReference>
<comment type="subunit">
    <text evidence="4 6">The basal body constitutes a major portion of the flagellar organelle and consists of five rings (E,L,P,S, and M) mounted on a central rod. The rod consists of about 26 subunits of FlgG in the distal portion, and FlgB, FlgC and FlgF are thought to build up the proximal portion of the rod with about 6 subunits each.</text>
</comment>
<dbReference type="InterPro" id="IPR037925">
    <property type="entry name" value="FlgE/F/G-like"/>
</dbReference>
<evidence type="ECO:0000256" key="2">
    <source>
        <dbReference type="ARBA" id="ARBA00009677"/>
    </source>
</evidence>
<keyword evidence="11" id="KW-1185">Reference proteome</keyword>
<gene>
    <name evidence="10" type="primary">flgF</name>
    <name evidence="10" type="ORF">GCM10007350_05490</name>
</gene>
<proteinExistence type="inferred from homology"/>
<dbReference type="Pfam" id="PF22692">
    <property type="entry name" value="LlgE_F_G_D1"/>
    <property type="match status" value="1"/>
</dbReference>
<keyword evidence="3 6" id="KW-0975">Bacterial flagellum</keyword>
<name>A0ABQ3GXI9_9NEIS</name>
<feature type="domain" description="Flagellar basal body rod protein N-terminal" evidence="7">
    <location>
        <begin position="5"/>
        <end position="35"/>
    </location>
</feature>
<dbReference type="NCBIfam" id="TIGR02490">
    <property type="entry name" value="flgF"/>
    <property type="match status" value="1"/>
</dbReference>
<keyword evidence="10" id="KW-0966">Cell projection</keyword>
<dbReference type="PANTHER" id="PTHR30435:SF18">
    <property type="entry name" value="FLAGELLAR BASAL-BODY ROD PROTEIN FLGF"/>
    <property type="match status" value="1"/>
</dbReference>
<evidence type="ECO:0000256" key="4">
    <source>
        <dbReference type="ARBA" id="ARBA00038560"/>
    </source>
</evidence>
<reference evidence="11" key="1">
    <citation type="journal article" date="2019" name="Int. J. Syst. Evol. Microbiol.">
        <title>The Global Catalogue of Microorganisms (GCM) 10K type strain sequencing project: providing services to taxonomists for standard genome sequencing and annotation.</title>
        <authorList>
            <consortium name="The Broad Institute Genomics Platform"/>
            <consortium name="The Broad Institute Genome Sequencing Center for Infectious Disease"/>
            <person name="Wu L."/>
            <person name="Ma J."/>
        </authorList>
    </citation>
    <scope>NUCLEOTIDE SEQUENCE [LARGE SCALE GENOMIC DNA]</scope>
    <source>
        <strain evidence="11">KCTC 23701</strain>
    </source>
</reference>
<sequence>MDRLIYTAMSGAKHTMLRQSTISNNLANSQTPGFRSELAAFRALPVLGGVLPTRAFVTEQTTGADYTPAPLMQTGRELDAAIDGDGWFAVQTGTGEAYTRNGSFEIDAAGLLKTRSGAVVLGENGPITIPENTRITIGPDGTISGVSLDDVTQNNDLGRLKLVNPAVAGLERGSDGLFRQRSGEAAPASADVKLAGGMLEGSNVNPVAELVNMISAQRQYDVQIQLLQKASDNARAAAQVMAFNA</sequence>
<comment type="similarity">
    <text evidence="2 6">Belongs to the flagella basal body rod proteins family.</text>
</comment>